<organism evidence="13 14">
    <name type="scientific">Nyssa sinensis</name>
    <dbReference type="NCBI Taxonomy" id="561372"/>
    <lineage>
        <taxon>Eukaryota</taxon>
        <taxon>Viridiplantae</taxon>
        <taxon>Streptophyta</taxon>
        <taxon>Embryophyta</taxon>
        <taxon>Tracheophyta</taxon>
        <taxon>Spermatophyta</taxon>
        <taxon>Magnoliopsida</taxon>
        <taxon>eudicotyledons</taxon>
        <taxon>Gunneridae</taxon>
        <taxon>Pentapetalae</taxon>
        <taxon>asterids</taxon>
        <taxon>Cornales</taxon>
        <taxon>Nyssaceae</taxon>
        <taxon>Nyssa</taxon>
    </lineage>
</organism>
<dbReference type="EMBL" id="CM018050">
    <property type="protein sequence ID" value="KAA8517615.1"/>
    <property type="molecule type" value="Genomic_DNA"/>
</dbReference>
<protein>
    <recommendedName>
        <fullName evidence="12">K Homology domain-containing protein</fullName>
    </recommendedName>
</protein>
<dbReference type="AlphaFoldDB" id="A0A5J4ZGC4"/>
<dbReference type="PROSITE" id="PS50084">
    <property type="entry name" value="KH_TYPE_1"/>
    <property type="match status" value="1"/>
</dbReference>
<keyword evidence="3" id="KW-0150">Chloroplast</keyword>
<feature type="domain" description="K Homology" evidence="12">
    <location>
        <begin position="131"/>
        <end position="231"/>
    </location>
</feature>
<evidence type="ECO:0000313" key="14">
    <source>
        <dbReference type="Proteomes" id="UP000325577"/>
    </source>
</evidence>
<keyword evidence="7 11" id="KW-1133">Transmembrane helix</keyword>
<keyword evidence="9" id="KW-0694">RNA-binding</keyword>
<dbReference type="InterPro" id="IPR032377">
    <property type="entry name" value="STAR_dimer"/>
</dbReference>
<feature type="region of interest" description="Disordered" evidence="10">
    <location>
        <begin position="628"/>
        <end position="648"/>
    </location>
</feature>
<keyword evidence="4" id="KW-0934">Plastid</keyword>
<comment type="similarity">
    <text evidence="2">Belongs to the RETICULATA family.</text>
</comment>
<accession>A0A5J4ZGC4</accession>
<dbReference type="GO" id="GO:0031969">
    <property type="term" value="C:chloroplast membrane"/>
    <property type="evidence" value="ECO:0007669"/>
    <property type="project" value="UniProtKB-SubCell"/>
</dbReference>
<evidence type="ECO:0000256" key="9">
    <source>
        <dbReference type="PROSITE-ProRule" id="PRU00117"/>
    </source>
</evidence>
<dbReference type="CDD" id="cd22467">
    <property type="entry name" value="KH-I_SPIN1_like"/>
    <property type="match status" value="1"/>
</dbReference>
<dbReference type="PANTHER" id="PTHR31620">
    <property type="entry name" value="PROTEIN RETICULATA-RELATED 2, CHLOROPLASTIC-RELATED"/>
    <property type="match status" value="1"/>
</dbReference>
<dbReference type="InterPro" id="IPR055256">
    <property type="entry name" value="KH_1_KHDC4/BBP-like"/>
</dbReference>
<evidence type="ECO:0000256" key="1">
    <source>
        <dbReference type="ARBA" id="ARBA00004508"/>
    </source>
</evidence>
<reference evidence="13 14" key="1">
    <citation type="submission" date="2019-09" db="EMBL/GenBank/DDBJ databases">
        <title>A chromosome-level genome assembly of the Chinese tupelo Nyssa sinensis.</title>
        <authorList>
            <person name="Yang X."/>
            <person name="Kang M."/>
            <person name="Yang Y."/>
            <person name="Xiong H."/>
            <person name="Wang M."/>
            <person name="Zhang Z."/>
            <person name="Wang Z."/>
            <person name="Wu H."/>
            <person name="Ma T."/>
            <person name="Liu J."/>
            <person name="Xi Z."/>
        </authorList>
    </citation>
    <scope>NUCLEOTIDE SEQUENCE [LARGE SCALE GENOMIC DNA]</scope>
    <source>
        <strain evidence="13">J267</strain>
        <tissue evidence="13">Leaf</tissue>
    </source>
</reference>
<keyword evidence="8 11" id="KW-0472">Membrane</keyword>
<evidence type="ECO:0000256" key="10">
    <source>
        <dbReference type="SAM" id="MobiDB-lite"/>
    </source>
</evidence>
<evidence type="ECO:0000259" key="12">
    <source>
        <dbReference type="SMART" id="SM00322"/>
    </source>
</evidence>
<evidence type="ECO:0000256" key="7">
    <source>
        <dbReference type="ARBA" id="ARBA00022989"/>
    </source>
</evidence>
<gene>
    <name evidence="13" type="ORF">F0562_015089</name>
</gene>
<dbReference type="Proteomes" id="UP000325577">
    <property type="component" value="Linkage Group LG7"/>
</dbReference>
<feature type="compositionally biased region" description="Gly residues" evidence="10">
    <location>
        <begin position="356"/>
        <end position="376"/>
    </location>
</feature>
<feature type="transmembrane region" description="Helical" evidence="11">
    <location>
        <begin position="442"/>
        <end position="462"/>
    </location>
</feature>
<feature type="transmembrane region" description="Helical" evidence="11">
    <location>
        <begin position="499"/>
        <end position="525"/>
    </location>
</feature>
<feature type="region of interest" description="Disordered" evidence="10">
    <location>
        <begin position="1"/>
        <end position="21"/>
    </location>
</feature>
<dbReference type="Pfam" id="PF22675">
    <property type="entry name" value="KH-I_KHDC4-BBP"/>
    <property type="match status" value="1"/>
</dbReference>
<dbReference type="SMART" id="SM00322">
    <property type="entry name" value="KH"/>
    <property type="match status" value="1"/>
</dbReference>
<dbReference type="GO" id="GO:0003723">
    <property type="term" value="F:RNA binding"/>
    <property type="evidence" value="ECO:0007669"/>
    <property type="project" value="UniProtKB-UniRule"/>
</dbReference>
<evidence type="ECO:0000256" key="3">
    <source>
        <dbReference type="ARBA" id="ARBA00022528"/>
    </source>
</evidence>
<dbReference type="Gene3D" id="3.30.1370.10">
    <property type="entry name" value="K Homology domain, type 1"/>
    <property type="match status" value="1"/>
</dbReference>
<evidence type="ECO:0000256" key="8">
    <source>
        <dbReference type="ARBA" id="ARBA00023136"/>
    </source>
</evidence>
<evidence type="ECO:0000256" key="2">
    <source>
        <dbReference type="ARBA" id="ARBA00010793"/>
    </source>
</evidence>
<dbReference type="Pfam" id="PF11891">
    <property type="entry name" value="RETICULATA-like"/>
    <property type="match status" value="1"/>
</dbReference>
<dbReference type="InterPro" id="IPR036612">
    <property type="entry name" value="KH_dom_type_1_sf"/>
</dbReference>
<proteinExistence type="inferred from homology"/>
<evidence type="ECO:0000256" key="6">
    <source>
        <dbReference type="ARBA" id="ARBA00022946"/>
    </source>
</evidence>
<comment type="subcellular location">
    <subcellularLocation>
        <location evidence="1">Plastid</location>
        <location evidence="1">Chloroplast membrane</location>
        <topology evidence="1">Multi-pass membrane protein</topology>
    </subcellularLocation>
</comment>
<evidence type="ECO:0000256" key="5">
    <source>
        <dbReference type="ARBA" id="ARBA00022692"/>
    </source>
</evidence>
<keyword evidence="14" id="KW-1185">Reference proteome</keyword>
<evidence type="ECO:0000256" key="11">
    <source>
        <dbReference type="SAM" id="Phobius"/>
    </source>
</evidence>
<keyword evidence="5 11" id="KW-0812">Transmembrane</keyword>
<dbReference type="SUPFAM" id="SSF54791">
    <property type="entry name" value="Eukaryotic type KH-domain (KH-domain type I)"/>
    <property type="match status" value="1"/>
</dbReference>
<evidence type="ECO:0000256" key="4">
    <source>
        <dbReference type="ARBA" id="ARBA00022640"/>
    </source>
</evidence>
<dbReference type="PANTHER" id="PTHR31620:SF15">
    <property type="entry name" value="PROTEIN RETICULATA-RELATED 2, CHLOROPLASTIC-RELATED"/>
    <property type="match status" value="1"/>
</dbReference>
<sequence>MSGLYNSNYSPARAVSPQIRSTPDVDSQYLSELLAEHQKLGPFMQVLPICSRLLNQEIFRVSGMMSNQGFGELDRLRQRSPSPMASSNLMSNVAGTGLGGWNGLPRERLSGPPGMTMDWQGAPASPSLYTVKRILRLDIPVDTYPNFNFVGRLLGPRGNSLKRLEATTGCRVYIRGKGSIKDPDKEEKLRGRPGYEHLNEPLHILIEADLPANIVDIRLRQAQEIIEELLKPVDESQDFIKRQQLRELAMLNSNFREESPEWWPSKLGFQKSCRILFADCSNSHFMASMAQLRYSPLAGHYHSVTDNISHISAQRFSFSPLSSPNSSTPSSPPNLFLSSPNSLGKFLVSRGAGNGNNGVGRGSGGSGSGGDGGWSAGGDSDDSSSWKSLGPIGAFLNGWRSRVAADPQFPFKVLMEELVGVSACVLGDMASRPNFGLNELDFVFSTLVVGSILNFVLMYLLAPTMSSSSSGLPSIFMNCPTSHMFEPGPYSLLNRFGTFVYKGTLFAAVGFAAGLVGTVISNGLIKMRKKMDPNFGTPNKPPPTVLNAVTWAIHMGVSSNLRYQTLNGIEFLLAKGLAPWLFKTSVVVLRCLNNVLGGMSFVILARLTGSQSVEKQKMVTAEEVGSAAEKEKLVNGGEDLQSNEPSSK</sequence>
<name>A0A5J4ZGC4_9ASTE</name>
<dbReference type="Pfam" id="PF16544">
    <property type="entry name" value="STAR_dimer"/>
    <property type="match status" value="1"/>
</dbReference>
<feature type="compositionally biased region" description="Polar residues" evidence="10">
    <location>
        <begin position="1"/>
        <end position="10"/>
    </location>
</feature>
<evidence type="ECO:0000313" key="13">
    <source>
        <dbReference type="EMBL" id="KAA8517615.1"/>
    </source>
</evidence>
<feature type="region of interest" description="Disordered" evidence="10">
    <location>
        <begin position="356"/>
        <end position="385"/>
    </location>
</feature>
<dbReference type="InterPro" id="IPR021825">
    <property type="entry name" value="RETICULATA-related"/>
</dbReference>
<dbReference type="OrthoDB" id="497268at2759"/>
<keyword evidence="6" id="KW-0809">Transit peptide</keyword>
<dbReference type="InterPro" id="IPR004087">
    <property type="entry name" value="KH_dom"/>
</dbReference>